<proteinExistence type="predicted"/>
<dbReference type="RefSeq" id="XP_004258727.1">
    <property type="nucleotide sequence ID" value="XM_004258679.1"/>
</dbReference>
<dbReference type="Proteomes" id="UP000014680">
    <property type="component" value="Unassembled WGS sequence"/>
</dbReference>
<dbReference type="EMBL" id="KB206411">
    <property type="protein sequence ID" value="ELP91956.1"/>
    <property type="molecule type" value="Genomic_DNA"/>
</dbReference>
<evidence type="ECO:0000313" key="1">
    <source>
        <dbReference type="EMBL" id="ELP91956.1"/>
    </source>
</evidence>
<sequence>FFNVEVVTTKSIELKTSAAVNGYIKTGYAVTLTTGMTFTSMSLLAQTAFSTVPTGYTQLIITNGSITQHWLTTETTCIFKAADFENDNVCKYIVNYIRIDVVLPTVMISDVDRTFKSIKNMEGFVSTPLNQPNLKVETFTIAADYTGTSAIIKEAKDVILSNSYTLTITTVTGTVSVNSLGCYLFATSVNTLAYQPNNMYIVGKIADKTGTAINGETLYRYNKANTDCSTKVDGTFEEYDCNSNVEGKIPDFANLMTMVVKTSISAITKQFSACKIDTSALTISNIKCTTTSISVQQFTIQTSQLGTLTLTNEVDDAVRIIEGSTISDLSQQSTTTKPIFYASTMNTISNANPKLKVVRITSNHYRYYGKGNGDNKCEYSSTGYSIVDCNTAYATGIELTISANDFDNSQYTYMNVITTTAVSSITTLKATSFGPVFTDSLTIGALNVATMTLPTIYNALVINSSPTLQSAITGSVSGGKNPLFVGVVTVPESIKSVELSGTMNRYYTGTLGLDCNCASATAFTEWDCTNTYYLNKKIFKCTNTNVASFTFPITANEFDTVEITHTMTISSIEAKTLKINTGSYVLQGAVTDIIVGAKHIDGTYSGTFTTLNVNDTSFNVDIMHYKKGTEELPTLTDPMKLYQISEGLYRISTSDGYYCTYSGKGSDNSATYLEGDCVNSTPDQILKIDSSVTAPTADVVFASTATPRTFATVKTAYTTLILNNVKLTTLIGTELTGKMDYTIGEVATFLPKTDLVFNLNSKVGTVIIGYQVTDGVIQGSVDKIGTSFATTHLFVLKTTTTPTAITSYTTQIDTGVYRVSSTTDIANKNFCTAASKLNLFEEFDCNLYAKDGTNQLKLYSNNVVVDLTSYHIKSFM</sequence>
<name>A0A0A1UDU8_ENTIV</name>
<dbReference type="GeneID" id="14890845"/>
<gene>
    <name evidence="1" type="ORF">EIN_400860</name>
</gene>
<dbReference type="VEuPathDB" id="AmoebaDB:EIN_400860"/>
<dbReference type="KEGG" id="eiv:EIN_400860"/>
<feature type="non-terminal residue" evidence="1">
    <location>
        <position position="876"/>
    </location>
</feature>
<evidence type="ECO:0000313" key="2">
    <source>
        <dbReference type="Proteomes" id="UP000014680"/>
    </source>
</evidence>
<reference evidence="1 2" key="1">
    <citation type="submission" date="2012-10" db="EMBL/GenBank/DDBJ databases">
        <authorList>
            <person name="Zafar N."/>
            <person name="Inman J."/>
            <person name="Hall N."/>
            <person name="Lorenzi H."/>
            <person name="Caler E."/>
        </authorList>
    </citation>
    <scope>NUCLEOTIDE SEQUENCE [LARGE SCALE GENOMIC DNA]</scope>
    <source>
        <strain evidence="1 2">IP1</strain>
    </source>
</reference>
<dbReference type="OrthoDB" id="29674at2759"/>
<keyword evidence="2" id="KW-1185">Reference proteome</keyword>
<organism evidence="1 2">
    <name type="scientific">Entamoeba invadens IP1</name>
    <dbReference type="NCBI Taxonomy" id="370355"/>
    <lineage>
        <taxon>Eukaryota</taxon>
        <taxon>Amoebozoa</taxon>
        <taxon>Evosea</taxon>
        <taxon>Archamoebae</taxon>
        <taxon>Mastigamoebida</taxon>
        <taxon>Entamoebidae</taxon>
        <taxon>Entamoeba</taxon>
    </lineage>
</organism>
<dbReference type="AlphaFoldDB" id="A0A0A1UDU8"/>
<feature type="non-terminal residue" evidence="1">
    <location>
        <position position="1"/>
    </location>
</feature>
<protein>
    <submittedName>
        <fullName evidence="1">Uncharacterized protein</fullName>
    </submittedName>
</protein>
<accession>A0A0A1UDU8</accession>